<protein>
    <submittedName>
        <fullName evidence="1">12861_t:CDS:1</fullName>
    </submittedName>
</protein>
<dbReference type="EMBL" id="CAMKVN010021110">
    <property type="protein sequence ID" value="CAI2199365.1"/>
    <property type="molecule type" value="Genomic_DNA"/>
</dbReference>
<dbReference type="Proteomes" id="UP001153678">
    <property type="component" value="Unassembled WGS sequence"/>
</dbReference>
<proteinExistence type="predicted"/>
<reference evidence="1" key="1">
    <citation type="submission" date="2022-08" db="EMBL/GenBank/DDBJ databases">
        <authorList>
            <person name="Kallberg Y."/>
            <person name="Tangrot J."/>
            <person name="Rosling A."/>
        </authorList>
    </citation>
    <scope>NUCLEOTIDE SEQUENCE</scope>
    <source>
        <strain evidence="1">Wild A</strain>
    </source>
</reference>
<organism evidence="1 2">
    <name type="scientific">Funneliformis geosporum</name>
    <dbReference type="NCBI Taxonomy" id="1117311"/>
    <lineage>
        <taxon>Eukaryota</taxon>
        <taxon>Fungi</taxon>
        <taxon>Fungi incertae sedis</taxon>
        <taxon>Mucoromycota</taxon>
        <taxon>Glomeromycotina</taxon>
        <taxon>Glomeromycetes</taxon>
        <taxon>Glomerales</taxon>
        <taxon>Glomeraceae</taxon>
        <taxon>Funneliformis</taxon>
    </lineage>
</organism>
<evidence type="ECO:0000313" key="2">
    <source>
        <dbReference type="Proteomes" id="UP001153678"/>
    </source>
</evidence>
<gene>
    <name evidence="1" type="ORF">FWILDA_LOCUS19038</name>
</gene>
<keyword evidence="2" id="KW-1185">Reference proteome</keyword>
<accession>A0A9W4X0A7</accession>
<evidence type="ECO:0000313" key="1">
    <source>
        <dbReference type="EMBL" id="CAI2199365.1"/>
    </source>
</evidence>
<comment type="caution">
    <text evidence="1">The sequence shown here is derived from an EMBL/GenBank/DDBJ whole genome shotgun (WGS) entry which is preliminary data.</text>
</comment>
<name>A0A9W4X0A7_9GLOM</name>
<feature type="non-terminal residue" evidence="1">
    <location>
        <position position="87"/>
    </location>
</feature>
<sequence length="87" mass="10309">KIIIMGRKTKTDGLKKIREPKSPCHDELDKKREKYQKWQKQLNLMNANSFALAQWIKLYIMVNQRAKATLSITVNPHLYQRLKEEIG</sequence>
<dbReference type="AlphaFoldDB" id="A0A9W4X0A7"/>
<feature type="non-terminal residue" evidence="1">
    <location>
        <position position="1"/>
    </location>
</feature>